<protein>
    <submittedName>
        <fullName evidence="2">Uncharacterized protein</fullName>
    </submittedName>
</protein>
<dbReference type="AlphaFoldDB" id="A0A2J6RYB7"/>
<evidence type="ECO:0000313" key="3">
    <source>
        <dbReference type="Proteomes" id="UP000235786"/>
    </source>
</evidence>
<accession>A0A2J6RYB7</accession>
<feature type="transmembrane region" description="Helical" evidence="1">
    <location>
        <begin position="117"/>
        <end position="135"/>
    </location>
</feature>
<evidence type="ECO:0000256" key="1">
    <source>
        <dbReference type="SAM" id="Phobius"/>
    </source>
</evidence>
<sequence>MYSLRELATIAWHLCLLKDFILEIFYRGMNLHLQIPRIYFALQQFRSLPLSTAAAAEINISILLARVYFRVRFRPLAIFALVTSNWLLVGLLIIEWLEIYDAPHTGSFDFSIGLHRKIAILILMWLALIEFLVLLQSVV</sequence>
<name>A0A2J6RYB7_HYAVF</name>
<gene>
    <name evidence="2" type="ORF">L207DRAFT_580348</name>
</gene>
<keyword evidence="1" id="KW-0812">Transmembrane</keyword>
<organism evidence="2 3">
    <name type="scientific">Hyaloscypha variabilis (strain UAMH 11265 / GT02V1 / F)</name>
    <name type="common">Meliniomyces variabilis</name>
    <dbReference type="NCBI Taxonomy" id="1149755"/>
    <lineage>
        <taxon>Eukaryota</taxon>
        <taxon>Fungi</taxon>
        <taxon>Dikarya</taxon>
        <taxon>Ascomycota</taxon>
        <taxon>Pezizomycotina</taxon>
        <taxon>Leotiomycetes</taxon>
        <taxon>Helotiales</taxon>
        <taxon>Hyaloscyphaceae</taxon>
        <taxon>Hyaloscypha</taxon>
        <taxon>Hyaloscypha variabilis</taxon>
    </lineage>
</organism>
<keyword evidence="1" id="KW-0472">Membrane</keyword>
<feature type="transmembrane region" description="Helical" evidence="1">
    <location>
        <begin position="76"/>
        <end position="97"/>
    </location>
</feature>
<keyword evidence="3" id="KW-1185">Reference proteome</keyword>
<dbReference type="Proteomes" id="UP000235786">
    <property type="component" value="Unassembled WGS sequence"/>
</dbReference>
<dbReference type="EMBL" id="KZ613942">
    <property type="protein sequence ID" value="PMD43502.1"/>
    <property type="molecule type" value="Genomic_DNA"/>
</dbReference>
<reference evidence="2 3" key="1">
    <citation type="submission" date="2016-04" db="EMBL/GenBank/DDBJ databases">
        <title>A degradative enzymes factory behind the ericoid mycorrhizal symbiosis.</title>
        <authorList>
            <consortium name="DOE Joint Genome Institute"/>
            <person name="Martino E."/>
            <person name="Morin E."/>
            <person name="Grelet G."/>
            <person name="Kuo A."/>
            <person name="Kohler A."/>
            <person name="Daghino S."/>
            <person name="Barry K."/>
            <person name="Choi C."/>
            <person name="Cichocki N."/>
            <person name="Clum A."/>
            <person name="Copeland A."/>
            <person name="Hainaut M."/>
            <person name="Haridas S."/>
            <person name="Labutti K."/>
            <person name="Lindquist E."/>
            <person name="Lipzen A."/>
            <person name="Khouja H.-R."/>
            <person name="Murat C."/>
            <person name="Ohm R."/>
            <person name="Olson A."/>
            <person name="Spatafora J."/>
            <person name="Veneault-Fourrey C."/>
            <person name="Henrissat B."/>
            <person name="Grigoriev I."/>
            <person name="Martin F."/>
            <person name="Perotto S."/>
        </authorList>
    </citation>
    <scope>NUCLEOTIDE SEQUENCE [LARGE SCALE GENOMIC DNA]</scope>
    <source>
        <strain evidence="2 3">F</strain>
    </source>
</reference>
<proteinExistence type="predicted"/>
<evidence type="ECO:0000313" key="2">
    <source>
        <dbReference type="EMBL" id="PMD43502.1"/>
    </source>
</evidence>
<keyword evidence="1" id="KW-1133">Transmembrane helix</keyword>